<name>A0A918VBQ6_9ACTN</name>
<protein>
    <recommendedName>
        <fullName evidence="2">Resolvase/invertase-type recombinase catalytic domain-containing protein</fullName>
    </recommendedName>
</protein>
<dbReference type="SUPFAM" id="SSF53041">
    <property type="entry name" value="Resolvase-like"/>
    <property type="match status" value="1"/>
</dbReference>
<accession>A0A918VBQ6</accession>
<dbReference type="EMBL" id="BMVX01000024">
    <property type="protein sequence ID" value="GGZ86614.1"/>
    <property type="molecule type" value="Genomic_DNA"/>
</dbReference>
<reference evidence="3" key="1">
    <citation type="journal article" date="2014" name="Int. J. Syst. Evol. Microbiol.">
        <title>Complete genome sequence of Corynebacterium casei LMG S-19264T (=DSM 44701T), isolated from a smear-ripened cheese.</title>
        <authorList>
            <consortium name="US DOE Joint Genome Institute (JGI-PGF)"/>
            <person name="Walter F."/>
            <person name="Albersmeier A."/>
            <person name="Kalinowski J."/>
            <person name="Ruckert C."/>
        </authorList>
    </citation>
    <scope>NUCLEOTIDE SEQUENCE</scope>
    <source>
        <strain evidence="3">JCM 4834</strain>
    </source>
</reference>
<gene>
    <name evidence="3" type="ORF">GCM10010371_53240</name>
</gene>
<dbReference type="AlphaFoldDB" id="A0A918VBQ6"/>
<dbReference type="InterPro" id="IPR006119">
    <property type="entry name" value="Resolv_N"/>
</dbReference>
<sequence length="134" mass="13909">MPPAAGFLTTAGCRKIFADKKSGKNALRPELKACHAFLDTGDTLVVPSPGRYGRSLHRPGAVSARSPDSATAHPTRVPPSRRSRTGKPASHSRPGKSASQGEGGVLSDGALQHLPGGHRRGRGGRLSRRSGAAM</sequence>
<dbReference type="GO" id="GO:0003677">
    <property type="term" value="F:DNA binding"/>
    <property type="evidence" value="ECO:0007669"/>
    <property type="project" value="InterPro"/>
</dbReference>
<evidence type="ECO:0000313" key="4">
    <source>
        <dbReference type="Proteomes" id="UP000634660"/>
    </source>
</evidence>
<feature type="domain" description="Resolvase/invertase-type recombinase catalytic" evidence="2">
    <location>
        <begin position="10"/>
        <end position="57"/>
    </location>
</feature>
<dbReference type="GO" id="GO:0000150">
    <property type="term" value="F:DNA strand exchange activity"/>
    <property type="evidence" value="ECO:0007669"/>
    <property type="project" value="InterPro"/>
</dbReference>
<evidence type="ECO:0000259" key="2">
    <source>
        <dbReference type="Pfam" id="PF00239"/>
    </source>
</evidence>
<dbReference type="Proteomes" id="UP000634660">
    <property type="component" value="Unassembled WGS sequence"/>
</dbReference>
<dbReference type="Gene3D" id="3.40.50.1390">
    <property type="entry name" value="Resolvase, N-terminal catalytic domain"/>
    <property type="match status" value="1"/>
</dbReference>
<dbReference type="Pfam" id="PF00239">
    <property type="entry name" value="Resolvase"/>
    <property type="match status" value="1"/>
</dbReference>
<feature type="compositionally biased region" description="Basic residues" evidence="1">
    <location>
        <begin position="116"/>
        <end position="128"/>
    </location>
</feature>
<dbReference type="InterPro" id="IPR036162">
    <property type="entry name" value="Resolvase-like_N_sf"/>
</dbReference>
<comment type="caution">
    <text evidence="3">The sequence shown here is derived from an EMBL/GenBank/DDBJ whole genome shotgun (WGS) entry which is preliminary data.</text>
</comment>
<organism evidence="3 4">
    <name type="scientific">Streptomyces subrutilus</name>
    <dbReference type="NCBI Taxonomy" id="36818"/>
    <lineage>
        <taxon>Bacteria</taxon>
        <taxon>Bacillati</taxon>
        <taxon>Actinomycetota</taxon>
        <taxon>Actinomycetes</taxon>
        <taxon>Kitasatosporales</taxon>
        <taxon>Streptomycetaceae</taxon>
        <taxon>Streptomyces</taxon>
    </lineage>
</organism>
<evidence type="ECO:0000313" key="3">
    <source>
        <dbReference type="EMBL" id="GGZ86614.1"/>
    </source>
</evidence>
<feature type="region of interest" description="Disordered" evidence="1">
    <location>
        <begin position="43"/>
        <end position="134"/>
    </location>
</feature>
<reference evidence="3" key="2">
    <citation type="submission" date="2020-09" db="EMBL/GenBank/DDBJ databases">
        <authorList>
            <person name="Sun Q."/>
            <person name="Ohkuma M."/>
        </authorList>
    </citation>
    <scope>NUCLEOTIDE SEQUENCE</scope>
    <source>
        <strain evidence="3">JCM 4834</strain>
    </source>
</reference>
<evidence type="ECO:0000256" key="1">
    <source>
        <dbReference type="SAM" id="MobiDB-lite"/>
    </source>
</evidence>
<proteinExistence type="predicted"/>